<evidence type="ECO:0000256" key="8">
    <source>
        <dbReference type="ARBA" id="ARBA00022989"/>
    </source>
</evidence>
<keyword evidence="7 13" id="KW-0418">Kinase</keyword>
<dbReference type="InterPro" id="IPR036097">
    <property type="entry name" value="HisK_dim/P_sf"/>
</dbReference>
<evidence type="ECO:0000256" key="7">
    <source>
        <dbReference type="ARBA" id="ARBA00022777"/>
    </source>
</evidence>
<dbReference type="CDD" id="cd00082">
    <property type="entry name" value="HisKA"/>
    <property type="match status" value="1"/>
</dbReference>
<dbReference type="EC" id="2.7.13.3" evidence="3"/>
<keyword evidence="5" id="KW-0808">Transferase</keyword>
<evidence type="ECO:0000256" key="6">
    <source>
        <dbReference type="ARBA" id="ARBA00022692"/>
    </source>
</evidence>
<organism evidence="13 14">
    <name type="scientific">Marilutibacter chinensis</name>
    <dbReference type="NCBI Taxonomy" id="2912247"/>
    <lineage>
        <taxon>Bacteria</taxon>
        <taxon>Pseudomonadati</taxon>
        <taxon>Pseudomonadota</taxon>
        <taxon>Gammaproteobacteria</taxon>
        <taxon>Lysobacterales</taxon>
        <taxon>Lysobacteraceae</taxon>
        <taxon>Marilutibacter</taxon>
    </lineage>
</organism>
<evidence type="ECO:0000256" key="5">
    <source>
        <dbReference type="ARBA" id="ARBA00022679"/>
    </source>
</evidence>
<keyword evidence="10" id="KW-0472">Membrane</keyword>
<dbReference type="InterPro" id="IPR003660">
    <property type="entry name" value="HAMP_dom"/>
</dbReference>
<evidence type="ECO:0000256" key="1">
    <source>
        <dbReference type="ARBA" id="ARBA00000085"/>
    </source>
</evidence>
<dbReference type="PANTHER" id="PTHR45436:SF16">
    <property type="entry name" value="HISTIDINE KINASE"/>
    <property type="match status" value="1"/>
</dbReference>
<dbReference type="InterPro" id="IPR003594">
    <property type="entry name" value="HATPase_dom"/>
</dbReference>
<keyword evidence="6 10" id="KW-0812">Transmembrane</keyword>
<proteinExistence type="predicted"/>
<sequence>MTNDGGSRSARRPSLRSKILLAMVATMAVLSVAVVFQGLAVNEYVERIVWKTLLDGELDHLLQRYREEPGYRWVDSDNISLYGGPGGNPIPPALAGFGPGLHDDILFEDRVTVLLVRELVEGPVMLTLDAEPLEAHERELAAMIVAAALVTLLLAALAIGWSVSRLMRPLDTIAARIGALRPDRSGQRLPVPAGASREVALIAEAFDGFLERNDRFVERERDFINQASHELRTPVAVIAGATALALHEPGLPDAARGQLERIRRTARDVEQLISLLLVLAKDPERLAASDGPIALDALLPVIVDDHRHLAEGKDLTIEIAVLPPCTLRAPLPIVQAAIGNLLRNAIENSDRGLIRIRLERPARVVIEDPGHGMAPEEISAIYARMARHGDGGGGIGLELIARLCEHLHWRLDIASDRGQGTTTVLDLDTADADADPA</sequence>
<dbReference type="PANTHER" id="PTHR45436">
    <property type="entry name" value="SENSOR HISTIDINE KINASE YKOH"/>
    <property type="match status" value="1"/>
</dbReference>
<dbReference type="RefSeq" id="WP_237056673.1">
    <property type="nucleotide sequence ID" value="NZ_JAKJPO010000018.1"/>
</dbReference>
<evidence type="ECO:0000259" key="12">
    <source>
        <dbReference type="PROSITE" id="PS50885"/>
    </source>
</evidence>
<keyword evidence="9" id="KW-0902">Two-component regulatory system</keyword>
<dbReference type="SUPFAM" id="SSF55874">
    <property type="entry name" value="ATPase domain of HSP90 chaperone/DNA topoisomerase II/histidine kinase"/>
    <property type="match status" value="1"/>
</dbReference>
<dbReference type="Pfam" id="PF02518">
    <property type="entry name" value="HATPase_c"/>
    <property type="match status" value="1"/>
</dbReference>
<comment type="catalytic activity">
    <reaction evidence="1">
        <text>ATP + protein L-histidine = ADP + protein N-phospho-L-histidine.</text>
        <dbReference type="EC" id="2.7.13.3"/>
    </reaction>
</comment>
<evidence type="ECO:0000256" key="4">
    <source>
        <dbReference type="ARBA" id="ARBA00022553"/>
    </source>
</evidence>
<reference evidence="14" key="1">
    <citation type="submission" date="2022-01" db="EMBL/GenBank/DDBJ databases">
        <title>Lysobacter chinensis sp. nov., a bacterium isolated from cow dung compost.</title>
        <authorList>
            <person name="Zhou L.Y."/>
        </authorList>
    </citation>
    <scope>NUCLEOTIDE SEQUENCE [LARGE SCALE GENOMIC DNA]</scope>
    <source>
        <strain evidence="14">TLK-CK17</strain>
    </source>
</reference>
<dbReference type="GO" id="GO:0016301">
    <property type="term" value="F:kinase activity"/>
    <property type="evidence" value="ECO:0007669"/>
    <property type="project" value="UniProtKB-KW"/>
</dbReference>
<dbReference type="SUPFAM" id="SSF47384">
    <property type="entry name" value="Homodimeric domain of signal transducing histidine kinase"/>
    <property type="match status" value="1"/>
</dbReference>
<feature type="domain" description="Histidine kinase" evidence="11">
    <location>
        <begin position="226"/>
        <end position="431"/>
    </location>
</feature>
<keyword evidence="8 10" id="KW-1133">Transmembrane helix</keyword>
<reference evidence="13 14" key="3">
    <citation type="submission" date="2022-01" db="EMBL/GenBank/DDBJ databases">
        <authorList>
            <person name="Zhou L.Y."/>
        </authorList>
    </citation>
    <scope>NUCLEOTIDE SEQUENCE [LARGE SCALE GENOMIC DNA]</scope>
    <source>
        <strain evidence="13 14">TLK-CK17</strain>
    </source>
</reference>
<dbReference type="InterPro" id="IPR003661">
    <property type="entry name" value="HisK_dim/P_dom"/>
</dbReference>
<keyword evidence="4" id="KW-0597">Phosphoprotein</keyword>
<name>A0ABS9HXG6_9GAMM</name>
<feature type="domain" description="HAMP" evidence="12">
    <location>
        <begin position="164"/>
        <end position="218"/>
    </location>
</feature>
<protein>
    <recommendedName>
        <fullName evidence="3">histidine kinase</fullName>
        <ecNumber evidence="3">2.7.13.3</ecNumber>
    </recommendedName>
</protein>
<dbReference type="SMART" id="SM00388">
    <property type="entry name" value="HisKA"/>
    <property type="match status" value="1"/>
</dbReference>
<dbReference type="Pfam" id="PF00512">
    <property type="entry name" value="HisKA"/>
    <property type="match status" value="1"/>
</dbReference>
<dbReference type="PROSITE" id="PS50885">
    <property type="entry name" value="HAMP"/>
    <property type="match status" value="1"/>
</dbReference>
<dbReference type="PROSITE" id="PS50109">
    <property type="entry name" value="HIS_KIN"/>
    <property type="match status" value="1"/>
</dbReference>
<dbReference type="InterPro" id="IPR005467">
    <property type="entry name" value="His_kinase_dom"/>
</dbReference>
<gene>
    <name evidence="13" type="ORF">L3V18_17560</name>
</gene>
<dbReference type="InterPro" id="IPR036890">
    <property type="entry name" value="HATPase_C_sf"/>
</dbReference>
<dbReference type="Proteomes" id="UP001430796">
    <property type="component" value="Unassembled WGS sequence"/>
</dbReference>
<evidence type="ECO:0000256" key="3">
    <source>
        <dbReference type="ARBA" id="ARBA00012438"/>
    </source>
</evidence>
<evidence type="ECO:0000256" key="9">
    <source>
        <dbReference type="ARBA" id="ARBA00023012"/>
    </source>
</evidence>
<evidence type="ECO:0000256" key="10">
    <source>
        <dbReference type="SAM" id="Phobius"/>
    </source>
</evidence>
<comment type="subcellular location">
    <subcellularLocation>
        <location evidence="2">Membrane</location>
    </subcellularLocation>
</comment>
<evidence type="ECO:0000313" key="13">
    <source>
        <dbReference type="EMBL" id="MCF7223570.1"/>
    </source>
</evidence>
<reference evidence="13 14" key="2">
    <citation type="submission" date="2022-01" db="EMBL/GenBank/DDBJ databases">
        <title>Lysobacter chinensis sp. nov., a bacterium isolated from cow dung compost.</title>
        <authorList>
            <person name="Liu Y."/>
        </authorList>
    </citation>
    <scope>NUCLEOTIDE SEQUENCE [LARGE SCALE GENOMIC DNA]</scope>
    <source>
        <strain evidence="13 14">TLK-CK17</strain>
    </source>
</reference>
<dbReference type="Gene3D" id="3.30.565.10">
    <property type="entry name" value="Histidine kinase-like ATPase, C-terminal domain"/>
    <property type="match status" value="1"/>
</dbReference>
<comment type="caution">
    <text evidence="13">The sequence shown here is derived from an EMBL/GenBank/DDBJ whole genome shotgun (WGS) entry which is preliminary data.</text>
</comment>
<dbReference type="InterPro" id="IPR050428">
    <property type="entry name" value="TCS_sensor_his_kinase"/>
</dbReference>
<evidence type="ECO:0000259" key="11">
    <source>
        <dbReference type="PROSITE" id="PS50109"/>
    </source>
</evidence>
<dbReference type="Gene3D" id="1.10.287.130">
    <property type="match status" value="1"/>
</dbReference>
<accession>A0ABS9HXG6</accession>
<feature type="transmembrane region" description="Helical" evidence="10">
    <location>
        <begin position="20"/>
        <end position="40"/>
    </location>
</feature>
<feature type="transmembrane region" description="Helical" evidence="10">
    <location>
        <begin position="140"/>
        <end position="163"/>
    </location>
</feature>
<evidence type="ECO:0000256" key="2">
    <source>
        <dbReference type="ARBA" id="ARBA00004370"/>
    </source>
</evidence>
<evidence type="ECO:0000313" key="14">
    <source>
        <dbReference type="Proteomes" id="UP001430796"/>
    </source>
</evidence>
<keyword evidence="14" id="KW-1185">Reference proteome</keyword>
<dbReference type="EMBL" id="JAKJPO010000018">
    <property type="protein sequence ID" value="MCF7223570.1"/>
    <property type="molecule type" value="Genomic_DNA"/>
</dbReference>
<dbReference type="SMART" id="SM00387">
    <property type="entry name" value="HATPase_c"/>
    <property type="match status" value="1"/>
</dbReference>